<evidence type="ECO:0000313" key="3">
    <source>
        <dbReference type="EMBL" id="TQL33211.1"/>
    </source>
</evidence>
<dbReference type="PRINTS" id="PR00095">
    <property type="entry name" value="ANTSNTHASEI"/>
</dbReference>
<gene>
    <name evidence="3" type="ORF">FB554_1348</name>
</gene>
<dbReference type="GO" id="GO:0000162">
    <property type="term" value="P:L-tryptophan biosynthetic process"/>
    <property type="evidence" value="ECO:0007669"/>
    <property type="project" value="TreeGrafter"/>
</dbReference>
<evidence type="ECO:0000256" key="1">
    <source>
        <dbReference type="SAM" id="MobiDB-lite"/>
    </source>
</evidence>
<comment type="caution">
    <text evidence="3">The sequence shown here is derived from an EMBL/GenBank/DDBJ whole genome shotgun (WGS) entry which is preliminary data.</text>
</comment>
<dbReference type="AlphaFoldDB" id="A0A542XBK5"/>
<dbReference type="PANTHER" id="PTHR11236:SF50">
    <property type="entry name" value="AMINODEOXYCHORISMATE SYNTHASE COMPONENT 1"/>
    <property type="match status" value="1"/>
</dbReference>
<evidence type="ECO:0000259" key="2">
    <source>
        <dbReference type="Pfam" id="PF00425"/>
    </source>
</evidence>
<name>A0A542XBK5_9MICO</name>
<dbReference type="InterPro" id="IPR005801">
    <property type="entry name" value="ADC_synthase"/>
</dbReference>
<dbReference type="InterPro" id="IPR019999">
    <property type="entry name" value="Anth_synth_I-like"/>
</dbReference>
<proteinExistence type="predicted"/>
<dbReference type="PANTHER" id="PTHR11236">
    <property type="entry name" value="AMINOBENZOATE/ANTHRANILATE SYNTHASE"/>
    <property type="match status" value="1"/>
</dbReference>
<organism evidence="3 4">
    <name type="scientific">Barrientosiimonas humi</name>
    <dbReference type="NCBI Taxonomy" id="999931"/>
    <lineage>
        <taxon>Bacteria</taxon>
        <taxon>Bacillati</taxon>
        <taxon>Actinomycetota</taxon>
        <taxon>Actinomycetes</taxon>
        <taxon>Micrococcales</taxon>
        <taxon>Dermacoccaceae</taxon>
        <taxon>Barrientosiimonas</taxon>
    </lineage>
</organism>
<accession>A0A542XBK5</accession>
<sequence>MSRARAVFGDRSARGVAEITHDPARLDAGGFWVVVATFEGELTAVRMDDVRREQVTPAPHLSGPHLPEPHLSGPDGADPAAAWTSSLTEADYRAGVEEIRRRISTGEVYQVNLCRVLSTQIAPETDLDLLDQVVRQGNPAPYAARIDIPEAGLDLVCASPELFLERVGDTLTSAPIKGTAPTADELLPKDRTENVMITDLVRNDLSHVAQPGTVAVDGLCALEHHPGLVHLVSTVTSRLRPDVAWTDILAATFPPGSVSGAPKSTALTAIRDLETVPRGPYCGAVGWVDADAGEARLAVGIRTFWAEHDRAGRRWLRFGTGAGITWGSDPEGEWWETALKARRLVGLARTVTEND</sequence>
<feature type="region of interest" description="Disordered" evidence="1">
    <location>
        <begin position="56"/>
        <end position="81"/>
    </location>
</feature>
<reference evidence="3 4" key="1">
    <citation type="submission" date="2019-06" db="EMBL/GenBank/DDBJ databases">
        <title>Sequencing the genomes of 1000 actinobacteria strains.</title>
        <authorList>
            <person name="Klenk H.-P."/>
        </authorList>
    </citation>
    <scope>NUCLEOTIDE SEQUENCE [LARGE SCALE GENOMIC DNA]</scope>
    <source>
        <strain evidence="3 4">DSM 24617</strain>
    </source>
</reference>
<dbReference type="Proteomes" id="UP000318336">
    <property type="component" value="Unassembled WGS sequence"/>
</dbReference>
<dbReference type="RefSeq" id="WP_142005254.1">
    <property type="nucleotide sequence ID" value="NZ_CAJTBP010000001.1"/>
</dbReference>
<dbReference type="Gene3D" id="3.60.120.10">
    <property type="entry name" value="Anthranilate synthase"/>
    <property type="match status" value="1"/>
</dbReference>
<evidence type="ECO:0000313" key="4">
    <source>
        <dbReference type="Proteomes" id="UP000318336"/>
    </source>
</evidence>
<feature type="domain" description="Chorismate-utilising enzyme C-terminal" evidence="2">
    <location>
        <begin position="89"/>
        <end position="340"/>
    </location>
</feature>
<protein>
    <submittedName>
        <fullName evidence="3">Para-aminobenzoate synthetase component 1</fullName>
    </submittedName>
</protein>
<dbReference type="OrthoDB" id="3518032at2"/>
<dbReference type="GO" id="GO:0046820">
    <property type="term" value="F:4-amino-4-deoxychorismate synthase activity"/>
    <property type="evidence" value="ECO:0007669"/>
    <property type="project" value="TreeGrafter"/>
</dbReference>
<dbReference type="Pfam" id="PF00425">
    <property type="entry name" value="Chorismate_bind"/>
    <property type="match status" value="1"/>
</dbReference>
<dbReference type="SUPFAM" id="SSF56322">
    <property type="entry name" value="ADC synthase"/>
    <property type="match status" value="1"/>
</dbReference>
<dbReference type="InterPro" id="IPR015890">
    <property type="entry name" value="Chorismate_C"/>
</dbReference>
<dbReference type="EMBL" id="VFOK01000001">
    <property type="protein sequence ID" value="TQL33211.1"/>
    <property type="molecule type" value="Genomic_DNA"/>
</dbReference>
<keyword evidence="4" id="KW-1185">Reference proteome</keyword>